<dbReference type="PRINTS" id="PR00419">
    <property type="entry name" value="ADXRDTASE"/>
</dbReference>
<dbReference type="PANTHER" id="PTHR16128:SF5">
    <property type="entry name" value="FAD_NAD(P)-BINDING OXIDOREDUCTASE FAMILY PROTEIN"/>
    <property type="match status" value="1"/>
</dbReference>
<dbReference type="Gene3D" id="3.90.660.10">
    <property type="match status" value="1"/>
</dbReference>
<protein>
    <recommendedName>
        <fullName evidence="2">Amine oxidase domain-containing protein</fullName>
    </recommendedName>
</protein>
<reference evidence="1" key="1">
    <citation type="submission" date="2020-02" db="EMBL/GenBank/DDBJ databases">
        <authorList>
            <person name="Meier V. D."/>
        </authorList>
    </citation>
    <scope>NUCLEOTIDE SEQUENCE</scope>
    <source>
        <strain evidence="1">AVDCRST_MAG16</strain>
    </source>
</reference>
<dbReference type="Pfam" id="PF13450">
    <property type="entry name" value="NAD_binding_8"/>
    <property type="match status" value="1"/>
</dbReference>
<organism evidence="1">
    <name type="scientific">uncultured Frankineae bacterium</name>
    <dbReference type="NCBI Taxonomy" id="437475"/>
    <lineage>
        <taxon>Bacteria</taxon>
        <taxon>Bacillati</taxon>
        <taxon>Actinomycetota</taxon>
        <taxon>Actinomycetes</taxon>
        <taxon>Frankiales</taxon>
        <taxon>environmental samples</taxon>
    </lineage>
</organism>
<sequence>MTPSTSQPTVAVVGAGIAGAACARALLSGGVAVEVLDRGRAGGGRLASATLSGRRVDHGASYCTAKDERFAAVVDDWVSRGLARPWTDTFHVAGPEGLRETKQGPVRYGAPRG</sequence>
<dbReference type="InterPro" id="IPR036188">
    <property type="entry name" value="FAD/NAD-bd_sf"/>
</dbReference>
<accession>A0A6J4KM64</accession>
<evidence type="ECO:0000313" key="1">
    <source>
        <dbReference type="EMBL" id="CAA9309810.1"/>
    </source>
</evidence>
<dbReference type="EMBL" id="CADCUE010000005">
    <property type="protein sequence ID" value="CAA9309810.1"/>
    <property type="molecule type" value="Genomic_DNA"/>
</dbReference>
<evidence type="ECO:0008006" key="2">
    <source>
        <dbReference type="Google" id="ProtNLM"/>
    </source>
</evidence>
<proteinExistence type="predicted"/>
<name>A0A6J4KM64_9ACTN</name>
<dbReference type="AlphaFoldDB" id="A0A6J4KM64"/>
<dbReference type="SUPFAM" id="SSF51905">
    <property type="entry name" value="FAD/NAD(P)-binding domain"/>
    <property type="match status" value="1"/>
</dbReference>
<feature type="non-terminal residue" evidence="1">
    <location>
        <position position="113"/>
    </location>
</feature>
<dbReference type="Gene3D" id="3.50.50.60">
    <property type="entry name" value="FAD/NAD(P)-binding domain"/>
    <property type="match status" value="1"/>
</dbReference>
<dbReference type="PANTHER" id="PTHR16128">
    <property type="entry name" value="FAD/NAD(P)-BINDING OXIDOREDUCTASE FAMILY PROTEIN"/>
    <property type="match status" value="1"/>
</dbReference>
<gene>
    <name evidence="1" type="ORF">AVDCRST_MAG16-70</name>
</gene>